<name>A0A4Z1FDP3_9HELO</name>
<gene>
    <name evidence="2" type="ORF">BTUL_0003g01240</name>
</gene>
<comment type="caution">
    <text evidence="2">The sequence shown here is derived from an EMBL/GenBank/DDBJ whole genome shotgun (WGS) entry which is preliminary data.</text>
</comment>
<dbReference type="Pfam" id="PF00106">
    <property type="entry name" value="adh_short"/>
    <property type="match status" value="1"/>
</dbReference>
<comment type="similarity">
    <text evidence="1">Belongs to the short-chain dehydrogenases/reductases (SDR) family.</text>
</comment>
<dbReference type="InterPro" id="IPR002347">
    <property type="entry name" value="SDR_fam"/>
</dbReference>
<sequence>MATTLITGCSRGLGLALAAEFSKAGHLVFATARGDPTPALEELIKSSPSTVKYIKLDATSRSSVQEAEKQVAALLDGKGIDVLINNAGVINWMTAGIHAMDDLDSVLSSNVTSAHIVTSTFLPLLKRGAQKKEQQWWFNRAVPCLRYHGNPSLQRFTFIAVNPGVRGASADLDVETGAKAVVELIKSNGKESNGKFLNIRVAGWEKNEGINQYDGGVLPW</sequence>
<dbReference type="GO" id="GO:0016491">
    <property type="term" value="F:oxidoreductase activity"/>
    <property type="evidence" value="ECO:0007669"/>
    <property type="project" value="TreeGrafter"/>
</dbReference>
<dbReference type="InterPro" id="IPR051468">
    <property type="entry name" value="Fungal_SecMetab_SDRs"/>
</dbReference>
<dbReference type="InterPro" id="IPR036291">
    <property type="entry name" value="NAD(P)-bd_dom_sf"/>
</dbReference>
<dbReference type="EMBL" id="PQXH01000003">
    <property type="protein sequence ID" value="TGO19707.1"/>
    <property type="molecule type" value="Genomic_DNA"/>
</dbReference>
<keyword evidence="3" id="KW-1185">Reference proteome</keyword>
<dbReference type="Gene3D" id="3.40.50.720">
    <property type="entry name" value="NAD(P)-binding Rossmann-like Domain"/>
    <property type="match status" value="1"/>
</dbReference>
<proteinExistence type="inferred from homology"/>
<dbReference type="PRINTS" id="PR00081">
    <property type="entry name" value="GDHRDH"/>
</dbReference>
<organism evidence="2 3">
    <name type="scientific">Botrytis tulipae</name>
    <dbReference type="NCBI Taxonomy" id="87230"/>
    <lineage>
        <taxon>Eukaryota</taxon>
        <taxon>Fungi</taxon>
        <taxon>Dikarya</taxon>
        <taxon>Ascomycota</taxon>
        <taxon>Pezizomycotina</taxon>
        <taxon>Leotiomycetes</taxon>
        <taxon>Helotiales</taxon>
        <taxon>Sclerotiniaceae</taxon>
        <taxon>Botrytis</taxon>
    </lineage>
</organism>
<dbReference type="PANTHER" id="PTHR43544">
    <property type="entry name" value="SHORT-CHAIN DEHYDROGENASE/REDUCTASE"/>
    <property type="match status" value="1"/>
</dbReference>
<dbReference type="SUPFAM" id="SSF51735">
    <property type="entry name" value="NAD(P)-binding Rossmann-fold domains"/>
    <property type="match status" value="1"/>
</dbReference>
<evidence type="ECO:0000313" key="2">
    <source>
        <dbReference type="EMBL" id="TGO19707.1"/>
    </source>
</evidence>
<dbReference type="Proteomes" id="UP000297777">
    <property type="component" value="Unassembled WGS sequence"/>
</dbReference>
<dbReference type="GO" id="GO:0005737">
    <property type="term" value="C:cytoplasm"/>
    <property type="evidence" value="ECO:0007669"/>
    <property type="project" value="TreeGrafter"/>
</dbReference>
<dbReference type="OrthoDB" id="5296at2759"/>
<evidence type="ECO:0000313" key="3">
    <source>
        <dbReference type="Proteomes" id="UP000297777"/>
    </source>
</evidence>
<dbReference type="AlphaFoldDB" id="A0A4Z1FDP3"/>
<dbReference type="PANTHER" id="PTHR43544:SF36">
    <property type="entry name" value="CHAIN OXIDOREDUCTASE (CSGA), PUTATIVE (AFU_ORTHOLOGUE AFUA_4G00910)-RELATED"/>
    <property type="match status" value="1"/>
</dbReference>
<accession>A0A4Z1FDP3</accession>
<evidence type="ECO:0000256" key="1">
    <source>
        <dbReference type="ARBA" id="ARBA00006484"/>
    </source>
</evidence>
<reference evidence="2 3" key="1">
    <citation type="submission" date="2017-12" db="EMBL/GenBank/DDBJ databases">
        <title>Comparative genomics of Botrytis spp.</title>
        <authorList>
            <person name="Valero-Jimenez C.A."/>
            <person name="Tapia P."/>
            <person name="Veloso J."/>
            <person name="Silva-Moreno E."/>
            <person name="Staats M."/>
            <person name="Valdes J.H."/>
            <person name="Van Kan J.A.L."/>
        </authorList>
    </citation>
    <scope>NUCLEOTIDE SEQUENCE [LARGE SCALE GENOMIC DNA]</scope>
    <source>
        <strain evidence="2 3">Bt9001</strain>
    </source>
</reference>
<protein>
    <submittedName>
        <fullName evidence="2">Uncharacterized protein</fullName>
    </submittedName>
</protein>